<dbReference type="Proteomes" id="UP001056164">
    <property type="component" value="Chromosome"/>
</dbReference>
<evidence type="ECO:0000256" key="9">
    <source>
        <dbReference type="ARBA" id="ARBA00023052"/>
    </source>
</evidence>
<evidence type="ECO:0000256" key="4">
    <source>
        <dbReference type="ARBA" id="ARBA00007812"/>
    </source>
</evidence>
<feature type="domain" description="Thiamine pyrophosphate enzyme central" evidence="12">
    <location>
        <begin position="204"/>
        <end position="324"/>
    </location>
</feature>
<sequence>MNKYTISDYLLDVLHFGKVYQVLGVPGDYNLSFLDHITSRTDMEWCGNLNELNAAYAADGYARQQGLAAFVTTYGVGELSAINGLTGSQTEGVPLLEIVGLPTTANQLQRKRVHHSLGNGNFKHFQAVHQELGITTGIITATNAVTVVNQLLRKIITTKQPAYLELPCDLTELPVNPAFKQLIPALFKPSIDLDLPLIPQTLIKQALKQAKQPLVIVGQEIEQFQLGPVVQTWLEKQKLPFVDLIDSKGVVAETSSQFRGTYHGQLSKQRIQEQVQQADVLFLIGTIFSDVNTAGFSQQIQPEKMIMINTQSVSVYGEKLIDQPIGGFSAWIHELCDAQRVDKNENSLTPTHHPAIEPVPVANQPLTQTFYQKALAQFLQPHDTVVIEQGTSLFTIEDVRLPSGVKVISQPLWASIGYALPAALGSQLANPNRRHLLSIGDGSLLLTIQELAFAIEQHLTPIIFLLDNHGYTIERVIHGERASYNDVPQLNYQHLLPALGAKPKTYRFMTVKTETELMSTLTNLKEATPKLTIVQICLAKTDAPQALRKFVDLIYGD</sequence>
<keyword evidence="8" id="KW-0460">Magnesium</keyword>
<keyword evidence="6" id="KW-0479">Metal-binding</keyword>
<dbReference type="InterPro" id="IPR012110">
    <property type="entry name" value="PDC/IPDC-like"/>
</dbReference>
<evidence type="ECO:0000256" key="10">
    <source>
        <dbReference type="ARBA" id="ARBA00023239"/>
    </source>
</evidence>
<dbReference type="Pfam" id="PF02776">
    <property type="entry name" value="TPP_enzyme_N"/>
    <property type="match status" value="1"/>
</dbReference>
<comment type="cofactor">
    <cofactor evidence="2">
        <name>thiamine diphosphate</name>
        <dbReference type="ChEBI" id="CHEBI:58937"/>
    </cofactor>
</comment>
<dbReference type="InterPro" id="IPR029061">
    <property type="entry name" value="THDP-binding"/>
</dbReference>
<dbReference type="InterPro" id="IPR012000">
    <property type="entry name" value="Thiamin_PyroP_enz_cen_dom"/>
</dbReference>
<evidence type="ECO:0000256" key="11">
    <source>
        <dbReference type="RuleBase" id="RU362132"/>
    </source>
</evidence>
<dbReference type="PANTHER" id="PTHR43452:SF30">
    <property type="entry name" value="PYRUVATE DECARBOXYLASE ISOZYME 1-RELATED"/>
    <property type="match status" value="1"/>
</dbReference>
<evidence type="ECO:0000256" key="3">
    <source>
        <dbReference type="ARBA" id="ARBA00002938"/>
    </source>
</evidence>
<evidence type="ECO:0000256" key="1">
    <source>
        <dbReference type="ARBA" id="ARBA00001920"/>
    </source>
</evidence>
<protein>
    <recommendedName>
        <fullName evidence="5">Alpha-keto-acid decarboxylase</fullName>
    </recommendedName>
</protein>
<dbReference type="PANTHER" id="PTHR43452">
    <property type="entry name" value="PYRUVATE DECARBOXYLASE"/>
    <property type="match status" value="1"/>
</dbReference>
<evidence type="ECO:0000256" key="8">
    <source>
        <dbReference type="ARBA" id="ARBA00022842"/>
    </source>
</evidence>
<keyword evidence="10" id="KW-0456">Lyase</keyword>
<dbReference type="InterPro" id="IPR047214">
    <property type="entry name" value="TPP_PDC_IPDC"/>
</dbReference>
<evidence type="ECO:0000259" key="12">
    <source>
        <dbReference type="Pfam" id="PF00205"/>
    </source>
</evidence>
<dbReference type="InterPro" id="IPR012001">
    <property type="entry name" value="Thiamin_PyroP_enz_TPP-bd_dom"/>
</dbReference>
<accession>A0ABY5C101</accession>
<organism evidence="15 16">
    <name type="scientific">Fructilactobacillus carniphilus</name>
    <dbReference type="NCBI Taxonomy" id="2940297"/>
    <lineage>
        <taxon>Bacteria</taxon>
        <taxon>Bacillati</taxon>
        <taxon>Bacillota</taxon>
        <taxon>Bacilli</taxon>
        <taxon>Lactobacillales</taxon>
        <taxon>Lactobacillaceae</taxon>
        <taxon>Fructilactobacillus</taxon>
    </lineage>
</organism>
<evidence type="ECO:0000313" key="15">
    <source>
        <dbReference type="EMBL" id="USS90970.1"/>
    </source>
</evidence>
<proteinExistence type="inferred from homology"/>
<keyword evidence="9 11" id="KW-0786">Thiamine pyrophosphate</keyword>
<keyword evidence="7" id="KW-0210">Decarboxylase</keyword>
<gene>
    <name evidence="15" type="ORF">M3M37_01825</name>
</gene>
<evidence type="ECO:0000313" key="16">
    <source>
        <dbReference type="Proteomes" id="UP001056164"/>
    </source>
</evidence>
<dbReference type="SUPFAM" id="SSF52467">
    <property type="entry name" value="DHS-like NAD/FAD-binding domain"/>
    <property type="match status" value="1"/>
</dbReference>
<comment type="function">
    <text evidence="3">Decarboxylates branched-chain and aromatic alpha-keto acids to aldehydes.</text>
</comment>
<dbReference type="Pfam" id="PF00205">
    <property type="entry name" value="TPP_enzyme_M"/>
    <property type="match status" value="1"/>
</dbReference>
<dbReference type="CDD" id="cd07038">
    <property type="entry name" value="TPP_PYR_PDC_IPDC_like"/>
    <property type="match status" value="1"/>
</dbReference>
<evidence type="ECO:0000256" key="6">
    <source>
        <dbReference type="ARBA" id="ARBA00022723"/>
    </source>
</evidence>
<name>A0ABY5C101_9LACO</name>
<dbReference type="PIRSF" id="PIRSF036565">
    <property type="entry name" value="Pyruvt_ip_decrb"/>
    <property type="match status" value="1"/>
</dbReference>
<evidence type="ECO:0000256" key="2">
    <source>
        <dbReference type="ARBA" id="ARBA00001964"/>
    </source>
</evidence>
<evidence type="ECO:0000256" key="5">
    <source>
        <dbReference type="ARBA" id="ARBA00020054"/>
    </source>
</evidence>
<dbReference type="InterPro" id="IPR047213">
    <property type="entry name" value="TPP_PYR_PDC_IPDC-like"/>
</dbReference>
<dbReference type="Gene3D" id="3.40.50.1220">
    <property type="entry name" value="TPP-binding domain"/>
    <property type="match status" value="1"/>
</dbReference>
<dbReference type="InterPro" id="IPR011766">
    <property type="entry name" value="TPP_enzyme_TPP-bd"/>
</dbReference>
<feature type="domain" description="Thiamine pyrophosphate enzyme N-terminal TPP-binding" evidence="14">
    <location>
        <begin position="5"/>
        <end position="108"/>
    </location>
</feature>
<evidence type="ECO:0000259" key="14">
    <source>
        <dbReference type="Pfam" id="PF02776"/>
    </source>
</evidence>
<evidence type="ECO:0000256" key="7">
    <source>
        <dbReference type="ARBA" id="ARBA00022793"/>
    </source>
</evidence>
<comment type="similarity">
    <text evidence="4 11">Belongs to the TPP enzyme family.</text>
</comment>
<evidence type="ECO:0000259" key="13">
    <source>
        <dbReference type="Pfam" id="PF02775"/>
    </source>
</evidence>
<reference evidence="15" key="1">
    <citation type="submission" date="2022-05" db="EMBL/GenBank/DDBJ databases">
        <authorList>
            <person name="Oliphant S.A."/>
            <person name="Watson-Haigh N.S."/>
            <person name="Sumby K.M."/>
            <person name="Gardner J.M."/>
            <person name="Jiranek V."/>
        </authorList>
    </citation>
    <scope>NUCLEOTIDE SEQUENCE</scope>
    <source>
        <strain evidence="15">KI4_A6</strain>
    </source>
</reference>
<dbReference type="Gene3D" id="3.40.50.970">
    <property type="match status" value="2"/>
</dbReference>
<dbReference type="InterPro" id="IPR029035">
    <property type="entry name" value="DHS-like_NAD/FAD-binding_dom"/>
</dbReference>
<dbReference type="EMBL" id="CP097121">
    <property type="protein sequence ID" value="USS90970.1"/>
    <property type="molecule type" value="Genomic_DNA"/>
</dbReference>
<feature type="domain" description="Thiamine pyrophosphate enzyme TPP-binding" evidence="13">
    <location>
        <begin position="407"/>
        <end position="528"/>
    </location>
</feature>
<keyword evidence="16" id="KW-1185">Reference proteome</keyword>
<dbReference type="SUPFAM" id="SSF52518">
    <property type="entry name" value="Thiamin diphosphate-binding fold (THDP-binding)"/>
    <property type="match status" value="2"/>
</dbReference>
<dbReference type="CDD" id="cd02005">
    <property type="entry name" value="TPP_PDC_IPDC"/>
    <property type="match status" value="1"/>
</dbReference>
<dbReference type="Pfam" id="PF02775">
    <property type="entry name" value="TPP_enzyme_C"/>
    <property type="match status" value="1"/>
</dbReference>
<dbReference type="RefSeq" id="WP_252795463.1">
    <property type="nucleotide sequence ID" value="NZ_CP097121.1"/>
</dbReference>
<comment type="cofactor">
    <cofactor evidence="1">
        <name>a metal cation</name>
        <dbReference type="ChEBI" id="CHEBI:25213"/>
    </cofactor>
</comment>